<gene>
    <name evidence="10" type="ORF">DASC09_002820</name>
</gene>
<evidence type="ECO:0000313" key="10">
    <source>
        <dbReference type="EMBL" id="GMM32957.1"/>
    </source>
</evidence>
<evidence type="ECO:0000256" key="4">
    <source>
        <dbReference type="ARBA" id="ARBA00022692"/>
    </source>
</evidence>
<sequence length="138" mass="15274">MSAFARFLNSETGPRTVHFWAPVLKWSLVIAGISDISRPAESLSGTQQIALFATGCIWTRWSLIIKPKNMLLASVNFFLGGVAGYQLTRVVNYRLAEGDSMPQVIDYIFNGAKKPEATTPAKVTDLVKDEKIVENLKK</sequence>
<protein>
    <recommendedName>
        <fullName evidence="9">Mitochondrial pyruvate carrier</fullName>
    </recommendedName>
</protein>
<evidence type="ECO:0000256" key="3">
    <source>
        <dbReference type="ARBA" id="ARBA00022448"/>
    </source>
</evidence>
<comment type="caution">
    <text evidence="10">The sequence shown here is derived from an EMBL/GenBank/DDBJ whole genome shotgun (WGS) entry which is preliminary data.</text>
</comment>
<evidence type="ECO:0000256" key="1">
    <source>
        <dbReference type="ARBA" id="ARBA00004448"/>
    </source>
</evidence>
<keyword evidence="4" id="KW-0812">Transmembrane</keyword>
<evidence type="ECO:0000256" key="2">
    <source>
        <dbReference type="ARBA" id="ARBA00006416"/>
    </source>
</evidence>
<dbReference type="AlphaFoldDB" id="A0AAV5QEB1"/>
<comment type="function">
    <text evidence="9">Mediates the uptake of pyruvate into mitochondria.</text>
</comment>
<evidence type="ECO:0000256" key="7">
    <source>
        <dbReference type="ARBA" id="ARBA00023128"/>
    </source>
</evidence>
<proteinExistence type="inferred from homology"/>
<dbReference type="RefSeq" id="XP_064849957.1">
    <property type="nucleotide sequence ID" value="XM_064993885.1"/>
</dbReference>
<dbReference type="Pfam" id="PF03650">
    <property type="entry name" value="MPC"/>
    <property type="match status" value="1"/>
</dbReference>
<keyword evidence="11" id="KW-1185">Reference proteome</keyword>
<evidence type="ECO:0000256" key="9">
    <source>
        <dbReference type="RuleBase" id="RU363100"/>
    </source>
</evidence>
<comment type="subcellular location">
    <subcellularLocation>
        <location evidence="1 9">Mitochondrion inner membrane</location>
        <topology evidence="1 9">Multi-pass membrane protein</topology>
    </subcellularLocation>
</comment>
<organism evidence="10 11">
    <name type="scientific">Saccharomycopsis crataegensis</name>
    <dbReference type="NCBI Taxonomy" id="43959"/>
    <lineage>
        <taxon>Eukaryota</taxon>
        <taxon>Fungi</taxon>
        <taxon>Dikarya</taxon>
        <taxon>Ascomycota</taxon>
        <taxon>Saccharomycotina</taxon>
        <taxon>Saccharomycetes</taxon>
        <taxon>Saccharomycopsidaceae</taxon>
        <taxon>Saccharomycopsis</taxon>
    </lineage>
</organism>
<keyword evidence="5 9" id="KW-0999">Mitochondrion inner membrane</keyword>
<keyword evidence="10" id="KW-0670">Pyruvate</keyword>
<dbReference type="Proteomes" id="UP001360560">
    <property type="component" value="Unassembled WGS sequence"/>
</dbReference>
<dbReference type="EMBL" id="BTFZ01000001">
    <property type="protein sequence ID" value="GMM32957.1"/>
    <property type="molecule type" value="Genomic_DNA"/>
</dbReference>
<dbReference type="GO" id="GO:0005743">
    <property type="term" value="C:mitochondrial inner membrane"/>
    <property type="evidence" value="ECO:0007669"/>
    <property type="project" value="UniProtKB-SubCell"/>
</dbReference>
<evidence type="ECO:0000313" key="11">
    <source>
        <dbReference type="Proteomes" id="UP001360560"/>
    </source>
</evidence>
<evidence type="ECO:0000256" key="6">
    <source>
        <dbReference type="ARBA" id="ARBA00022989"/>
    </source>
</evidence>
<keyword evidence="7 9" id="KW-0496">Mitochondrion</keyword>
<dbReference type="PANTHER" id="PTHR14154">
    <property type="entry name" value="UPF0041 BRAIN PROTEIN 44-RELATED"/>
    <property type="match status" value="1"/>
</dbReference>
<comment type="similarity">
    <text evidence="2 9">Belongs to the mitochondrial pyruvate carrier (MPC) (TC 2.A.105) family.</text>
</comment>
<name>A0AAV5QEB1_9ASCO</name>
<keyword evidence="3 9" id="KW-0813">Transport</keyword>
<evidence type="ECO:0000256" key="5">
    <source>
        <dbReference type="ARBA" id="ARBA00022792"/>
    </source>
</evidence>
<evidence type="ECO:0000256" key="8">
    <source>
        <dbReference type="ARBA" id="ARBA00023136"/>
    </source>
</evidence>
<keyword evidence="8" id="KW-0472">Membrane</keyword>
<accession>A0AAV5QEB1</accession>
<dbReference type="GO" id="GO:0006850">
    <property type="term" value="P:pyruvate import into mitochondria"/>
    <property type="evidence" value="ECO:0007669"/>
    <property type="project" value="InterPro"/>
</dbReference>
<dbReference type="GeneID" id="90070936"/>
<reference evidence="10 11" key="1">
    <citation type="journal article" date="2023" name="Elife">
        <title>Identification of key yeast species and microbe-microbe interactions impacting larval growth of Drosophila in the wild.</title>
        <authorList>
            <person name="Mure A."/>
            <person name="Sugiura Y."/>
            <person name="Maeda R."/>
            <person name="Honda K."/>
            <person name="Sakurai N."/>
            <person name="Takahashi Y."/>
            <person name="Watada M."/>
            <person name="Katoh T."/>
            <person name="Gotoh A."/>
            <person name="Gotoh Y."/>
            <person name="Taniguchi I."/>
            <person name="Nakamura K."/>
            <person name="Hayashi T."/>
            <person name="Katayama T."/>
            <person name="Uemura T."/>
            <person name="Hattori Y."/>
        </authorList>
    </citation>
    <scope>NUCLEOTIDE SEQUENCE [LARGE SCALE GENOMIC DNA]</scope>
    <source>
        <strain evidence="10 11">SC-9</strain>
    </source>
</reference>
<dbReference type="InterPro" id="IPR005336">
    <property type="entry name" value="MPC"/>
</dbReference>
<keyword evidence="6" id="KW-1133">Transmembrane helix</keyword>